<feature type="compositionally biased region" description="Low complexity" evidence="3">
    <location>
        <begin position="169"/>
        <end position="183"/>
    </location>
</feature>
<dbReference type="eggNOG" id="COG1652">
    <property type="taxonomic scope" value="Bacteria"/>
</dbReference>
<keyword evidence="4" id="KW-0472">Membrane</keyword>
<gene>
    <name evidence="7" type="ORF">HMPREF0860_0781</name>
    <name evidence="6" type="ORF">HMPREF1325_2175</name>
</gene>
<dbReference type="Pfam" id="PF01476">
    <property type="entry name" value="LysM"/>
    <property type="match status" value="1"/>
</dbReference>
<dbReference type="EMBL" id="AVQI01000020">
    <property type="protein sequence ID" value="ERK04572.1"/>
    <property type="molecule type" value="Genomic_DNA"/>
</dbReference>
<keyword evidence="4" id="KW-1133">Transmembrane helix</keyword>
<sequence>MKMIGIKLADGSFYPLLEEGVPAKKTLDLTTARDNQTAIMVDLYRSETSSMEDAEYAATLQIDNLVAHPNGEPDISFTVALDEENKLFAEINDGESGGHNTVTVSLVEGAAPPHPNGGDRYGPAITSGAAIASGGLMRAAAAQEDVPIEAPDFSDLDLPEELDLTKPVSESASDVSDAANDTSGMLPADDMFVPPEISSTEETDESGSAAESFDTVYDADFGDIDLSTAGAERQTEQALDGTVGSSAAEDSAGIALADNAVSESNAAESTVAAESPAVDDSDDFHFDAADLPSFDEAPSAQSDARDTDAASGDDAFSDDFFDGIDMPSKKTDTATWNIDSLDDLQFDETDDIQTKEGTTATKYQSEKTIKRKTKVPVLICLLCALICVIATILILFVIPSKYNVLLSRASHGSGAVVLPPRDTQALPQETEVLPAKTDEIVVAPRAETVAPVRPTPAPKSTGDVAYRIKWGDTLWDIADAYYKNPWRYPRIARYNNIKNPDYIISGTTILIPVE</sequence>
<dbReference type="AlphaFoldDB" id="U1FB41"/>
<keyword evidence="1" id="KW-0547">Nucleotide-binding</keyword>
<dbReference type="InterPro" id="IPR029047">
    <property type="entry name" value="HSP70_peptide-bd_sf"/>
</dbReference>
<dbReference type="InterPro" id="IPR052196">
    <property type="entry name" value="Bact_Kbp"/>
</dbReference>
<feature type="domain" description="LysM" evidence="5">
    <location>
        <begin position="464"/>
        <end position="511"/>
    </location>
</feature>
<feature type="region of interest" description="Disordered" evidence="3">
    <location>
        <begin position="166"/>
        <end position="211"/>
    </location>
</feature>
<feature type="transmembrane region" description="Helical" evidence="4">
    <location>
        <begin position="375"/>
        <end position="398"/>
    </location>
</feature>
<keyword evidence="2" id="KW-0067">ATP-binding</keyword>
<dbReference type="GO" id="GO:0140662">
    <property type="term" value="F:ATP-dependent protein folding chaperone"/>
    <property type="evidence" value="ECO:0007669"/>
    <property type="project" value="InterPro"/>
</dbReference>
<evidence type="ECO:0000256" key="1">
    <source>
        <dbReference type="ARBA" id="ARBA00022741"/>
    </source>
</evidence>
<evidence type="ECO:0000313" key="9">
    <source>
        <dbReference type="Proteomes" id="UP000016646"/>
    </source>
</evidence>
<keyword evidence="4" id="KW-0812">Transmembrane</keyword>
<dbReference type="PROSITE" id="PS51782">
    <property type="entry name" value="LYSM"/>
    <property type="match status" value="1"/>
</dbReference>
<dbReference type="SUPFAM" id="SSF54106">
    <property type="entry name" value="LysM domain"/>
    <property type="match status" value="1"/>
</dbReference>
<dbReference type="CDD" id="cd00118">
    <property type="entry name" value="LysM"/>
    <property type="match status" value="1"/>
</dbReference>
<dbReference type="InterPro" id="IPR036779">
    <property type="entry name" value="LysM_dom_sf"/>
</dbReference>
<evidence type="ECO:0000256" key="2">
    <source>
        <dbReference type="ARBA" id="ARBA00022840"/>
    </source>
</evidence>
<dbReference type="GO" id="GO:0005524">
    <property type="term" value="F:ATP binding"/>
    <property type="evidence" value="ECO:0007669"/>
    <property type="project" value="UniProtKB-KW"/>
</dbReference>
<dbReference type="SMART" id="SM00257">
    <property type="entry name" value="LysM"/>
    <property type="match status" value="1"/>
</dbReference>
<reference evidence="8 9" key="1">
    <citation type="submission" date="2013-08" db="EMBL/GenBank/DDBJ databases">
        <authorList>
            <person name="Durkin A.S."/>
            <person name="Haft D.R."/>
            <person name="McCorrison J."/>
            <person name="Torralba M."/>
            <person name="Gillis M."/>
            <person name="Haft D.H."/>
            <person name="Methe B."/>
            <person name="Sutton G."/>
            <person name="Nelson K.E."/>
        </authorList>
    </citation>
    <scope>NUCLEOTIDE SEQUENCE [LARGE SCALE GENOMIC DNA]</scope>
    <source>
        <strain evidence="7 9">ATCC 35536</strain>
        <strain evidence="6 8">VPI DR56BR1116</strain>
    </source>
</reference>
<dbReference type="Proteomes" id="UP000016412">
    <property type="component" value="Unassembled WGS sequence"/>
</dbReference>
<dbReference type="Proteomes" id="UP000016646">
    <property type="component" value="Unassembled WGS sequence"/>
</dbReference>
<organism evidence="6 8">
    <name type="scientific">Treponema socranskii subsp. socranskii VPI DR56BR1116 = ATCC 35536</name>
    <dbReference type="NCBI Taxonomy" id="1125725"/>
    <lineage>
        <taxon>Bacteria</taxon>
        <taxon>Pseudomonadati</taxon>
        <taxon>Spirochaetota</taxon>
        <taxon>Spirochaetia</taxon>
        <taxon>Spirochaetales</taxon>
        <taxon>Treponemataceae</taxon>
        <taxon>Treponema</taxon>
    </lineage>
</organism>
<evidence type="ECO:0000313" key="6">
    <source>
        <dbReference type="EMBL" id="ERF61377.1"/>
    </source>
</evidence>
<dbReference type="Pfam" id="PF00012">
    <property type="entry name" value="HSP70"/>
    <property type="match status" value="1"/>
</dbReference>
<dbReference type="Gene3D" id="3.10.350.10">
    <property type="entry name" value="LysM domain"/>
    <property type="match status" value="1"/>
</dbReference>
<evidence type="ECO:0000256" key="3">
    <source>
        <dbReference type="SAM" id="MobiDB-lite"/>
    </source>
</evidence>
<dbReference type="OrthoDB" id="359020at2"/>
<name>U1FB41_TRESO</name>
<dbReference type="EMBL" id="AUZJ01000013">
    <property type="protein sequence ID" value="ERF61377.1"/>
    <property type="molecule type" value="Genomic_DNA"/>
</dbReference>
<dbReference type="SUPFAM" id="SSF100920">
    <property type="entry name" value="Heat shock protein 70kD (HSP70), peptide-binding domain"/>
    <property type="match status" value="1"/>
</dbReference>
<evidence type="ECO:0000313" key="7">
    <source>
        <dbReference type="EMBL" id="ERK04572.1"/>
    </source>
</evidence>
<dbReference type="InterPro" id="IPR013126">
    <property type="entry name" value="Hsp_70_fam"/>
</dbReference>
<dbReference type="PATRIC" id="fig|1125725.3.peg.620"/>
<protein>
    <submittedName>
        <fullName evidence="6">LysM domain protein</fullName>
    </submittedName>
</protein>
<keyword evidence="9" id="KW-1185">Reference proteome</keyword>
<dbReference type="PANTHER" id="PTHR34700:SF4">
    <property type="entry name" value="PHAGE-LIKE ELEMENT PBSX PROTEIN XKDP"/>
    <property type="match status" value="1"/>
</dbReference>
<evidence type="ECO:0000256" key="4">
    <source>
        <dbReference type="SAM" id="Phobius"/>
    </source>
</evidence>
<feature type="region of interest" description="Disordered" evidence="3">
    <location>
        <begin position="266"/>
        <end position="312"/>
    </location>
</feature>
<evidence type="ECO:0000313" key="8">
    <source>
        <dbReference type="Proteomes" id="UP000016412"/>
    </source>
</evidence>
<comment type="caution">
    <text evidence="6">The sequence shown here is derived from an EMBL/GenBank/DDBJ whole genome shotgun (WGS) entry which is preliminary data.</text>
</comment>
<dbReference type="RefSeq" id="WP_021329679.1">
    <property type="nucleotide sequence ID" value="NZ_AUZJ01000013.1"/>
</dbReference>
<dbReference type="PANTHER" id="PTHR34700">
    <property type="entry name" value="POTASSIUM BINDING PROTEIN KBP"/>
    <property type="match status" value="1"/>
</dbReference>
<dbReference type="InterPro" id="IPR018392">
    <property type="entry name" value="LysM"/>
</dbReference>
<evidence type="ECO:0000259" key="5">
    <source>
        <dbReference type="PROSITE" id="PS51782"/>
    </source>
</evidence>
<proteinExistence type="predicted"/>
<dbReference type="STRING" id="1125725.HMPREF1325_2175"/>
<accession>U1FB41</accession>
<dbReference type="Gene3D" id="2.60.34.10">
    <property type="entry name" value="Substrate Binding Domain Of DNAk, Chain A, domain 1"/>
    <property type="match status" value="1"/>
</dbReference>